<dbReference type="InterPro" id="IPR050452">
    <property type="entry name" value="Metacaspase"/>
</dbReference>
<dbReference type="Pfam" id="PF00656">
    <property type="entry name" value="Peptidase_C14"/>
    <property type="match status" value="1"/>
</dbReference>
<evidence type="ECO:0000313" key="6">
    <source>
        <dbReference type="EMBL" id="OLY77739.1"/>
    </source>
</evidence>
<keyword evidence="3" id="KW-0645">Protease</keyword>
<feature type="region of interest" description="Disordered" evidence="4">
    <location>
        <begin position="130"/>
        <end position="150"/>
    </location>
</feature>
<dbReference type="Gene3D" id="3.40.50.12660">
    <property type="match status" value="1"/>
</dbReference>
<feature type="compositionally biased region" description="Basic and acidic residues" evidence="4">
    <location>
        <begin position="85"/>
        <end position="101"/>
    </location>
</feature>
<dbReference type="EMBL" id="LSSL01007707">
    <property type="protein sequence ID" value="OLY77739.1"/>
    <property type="molecule type" value="Genomic_DNA"/>
</dbReference>
<feature type="region of interest" description="Disordered" evidence="4">
    <location>
        <begin position="1"/>
        <end position="105"/>
    </location>
</feature>
<gene>
    <name evidence="6" type="ORF">AYI68_g8225</name>
</gene>
<name>A0A1R0GLI1_9FUNG</name>
<evidence type="ECO:0000256" key="3">
    <source>
        <dbReference type="ARBA" id="ARBA00022807"/>
    </source>
</evidence>
<sequence length="543" mass="61736">MIPRIKSGDRNEDQCCNNGSYDVDKDNQQNESPQCSQNNCQQPLGYKNNPKPGEDSYSFSDAQNDQYQDPNQNNDEKYSGGVDNDDNKNENGHKQDPKADFTQDNYVQIRHPNSNYSLNENIQIDYTECRGNQKKNNPDIPNDQSKKQDVDENYNAAQFSQLFPPSIETYPNPEDWGQAPVIKLPVPTVIYEKINYSDMKFPEFSSGGNQNHNDQNNQTQGRNDQIYKSTSQEIRNQATNASISNCQGRKRALLIGVNYTGTKYKLRGCINDVHRMKKLIIDHFKFKKADMVILTDDQTDPKRIPTRENILKAMKWLVSGAQRNDSFFFHYSGHGSWVEDTNNDELDDHDETICPVDFEKNGQIIDEDMNAIMVRPLPPGARLTAVYDCCHSGTALDLPYMYDINGKLKNNNALNIAVDEAKEAEASYKKGNIRGALVSLTKSLKLLVFGRSKLEKARKEKSSMGDVIMFSGCKDTQTSADAHEDLNFIGAMSWALTNSLYAKPHQTYIELLNDIRQRLAEKYTQIPQLSTGRLMDMNTIFIM</sequence>
<dbReference type="SUPFAM" id="SSF52129">
    <property type="entry name" value="Caspase-like"/>
    <property type="match status" value="1"/>
</dbReference>
<keyword evidence="3" id="KW-0378">Hydrolase</keyword>
<evidence type="ECO:0000256" key="4">
    <source>
        <dbReference type="SAM" id="MobiDB-lite"/>
    </source>
</evidence>
<dbReference type="InterPro" id="IPR011600">
    <property type="entry name" value="Pept_C14_caspase"/>
</dbReference>
<dbReference type="AlphaFoldDB" id="A0A1R0GLI1"/>
<comment type="similarity">
    <text evidence="1">Belongs to the peptidase C14B family.</text>
</comment>
<dbReference type="GO" id="GO:0006915">
    <property type="term" value="P:apoptotic process"/>
    <property type="evidence" value="ECO:0007669"/>
    <property type="project" value="UniProtKB-KW"/>
</dbReference>
<feature type="domain" description="Peptidase C14 caspase" evidence="5">
    <location>
        <begin position="249"/>
        <end position="532"/>
    </location>
</feature>
<dbReference type="InterPro" id="IPR029030">
    <property type="entry name" value="Caspase-like_dom_sf"/>
</dbReference>
<proteinExistence type="inferred from homology"/>
<feature type="region of interest" description="Disordered" evidence="4">
    <location>
        <begin position="202"/>
        <end position="222"/>
    </location>
</feature>
<keyword evidence="7" id="KW-1185">Reference proteome</keyword>
<dbReference type="GO" id="GO:0005737">
    <property type="term" value="C:cytoplasm"/>
    <property type="evidence" value="ECO:0007669"/>
    <property type="project" value="TreeGrafter"/>
</dbReference>
<keyword evidence="3" id="KW-0788">Thiol protease</keyword>
<feature type="compositionally biased region" description="Basic and acidic residues" evidence="4">
    <location>
        <begin position="1"/>
        <end position="13"/>
    </location>
</feature>
<dbReference type="OrthoDB" id="3223806at2759"/>
<dbReference type="Proteomes" id="UP000187455">
    <property type="component" value="Unassembled WGS sequence"/>
</dbReference>
<evidence type="ECO:0000259" key="5">
    <source>
        <dbReference type="Pfam" id="PF00656"/>
    </source>
</evidence>
<dbReference type="PANTHER" id="PTHR48104">
    <property type="entry name" value="METACASPASE-4"/>
    <property type="match status" value="1"/>
</dbReference>
<keyword evidence="2" id="KW-0053">Apoptosis</keyword>
<accession>A0A1R0GLI1</accession>
<feature type="compositionally biased region" description="Low complexity" evidence="4">
    <location>
        <begin position="207"/>
        <end position="221"/>
    </location>
</feature>
<comment type="caution">
    <text evidence="6">The sequence shown here is derived from an EMBL/GenBank/DDBJ whole genome shotgun (WGS) entry which is preliminary data.</text>
</comment>
<feature type="compositionally biased region" description="Low complexity" evidence="4">
    <location>
        <begin position="61"/>
        <end position="73"/>
    </location>
</feature>
<protein>
    <submittedName>
        <fullName evidence="6">Metacaspase-1</fullName>
    </submittedName>
</protein>
<dbReference type="PANTHER" id="PTHR48104:SF30">
    <property type="entry name" value="METACASPASE-1"/>
    <property type="match status" value="1"/>
</dbReference>
<dbReference type="GO" id="GO:0004197">
    <property type="term" value="F:cysteine-type endopeptidase activity"/>
    <property type="evidence" value="ECO:0007669"/>
    <property type="project" value="InterPro"/>
</dbReference>
<evidence type="ECO:0000256" key="1">
    <source>
        <dbReference type="ARBA" id="ARBA00009005"/>
    </source>
</evidence>
<reference evidence="6 7" key="1">
    <citation type="journal article" date="2016" name="Mol. Biol. Evol.">
        <title>Genome-Wide Survey of Gut Fungi (Harpellales) Reveals the First Horizontally Transferred Ubiquitin Gene from a Mosquito Host.</title>
        <authorList>
            <person name="Wang Y."/>
            <person name="White M.M."/>
            <person name="Kvist S."/>
            <person name="Moncalvo J.M."/>
        </authorList>
    </citation>
    <scope>NUCLEOTIDE SEQUENCE [LARGE SCALE GENOMIC DNA]</scope>
    <source>
        <strain evidence="6 7">ALG-7-W6</strain>
    </source>
</reference>
<evidence type="ECO:0000256" key="2">
    <source>
        <dbReference type="ARBA" id="ARBA00022703"/>
    </source>
</evidence>
<evidence type="ECO:0000313" key="7">
    <source>
        <dbReference type="Proteomes" id="UP000187455"/>
    </source>
</evidence>
<feature type="compositionally biased region" description="Polar residues" evidence="4">
    <location>
        <begin position="29"/>
        <end position="42"/>
    </location>
</feature>
<dbReference type="GO" id="GO:0006508">
    <property type="term" value="P:proteolysis"/>
    <property type="evidence" value="ECO:0007669"/>
    <property type="project" value="InterPro"/>
</dbReference>
<organism evidence="6 7">
    <name type="scientific">Smittium mucronatum</name>
    <dbReference type="NCBI Taxonomy" id="133383"/>
    <lineage>
        <taxon>Eukaryota</taxon>
        <taxon>Fungi</taxon>
        <taxon>Fungi incertae sedis</taxon>
        <taxon>Zoopagomycota</taxon>
        <taxon>Kickxellomycotina</taxon>
        <taxon>Harpellomycetes</taxon>
        <taxon>Harpellales</taxon>
        <taxon>Legeriomycetaceae</taxon>
        <taxon>Smittium</taxon>
    </lineage>
</organism>